<dbReference type="GO" id="GO:0016020">
    <property type="term" value="C:membrane"/>
    <property type="evidence" value="ECO:0007669"/>
    <property type="project" value="UniProtKB-SubCell"/>
</dbReference>
<dbReference type="InterPro" id="IPR008892">
    <property type="entry name" value="COR413"/>
</dbReference>
<evidence type="ECO:0000256" key="1">
    <source>
        <dbReference type="ARBA" id="ARBA00004141"/>
    </source>
</evidence>
<protein>
    <submittedName>
        <fullName evidence="7">Uncharacterized protein</fullName>
    </submittedName>
</protein>
<gene>
    <name evidence="7" type="ORF">FPE_LOCUS10748</name>
</gene>
<sequence length="172" mass="18983">MAIESASATPQKHRTMFQWGGTVAAITLLIVNGTGRRSSKHTSLLVIYLFICFPTALFKILRGQFGRWVAFLAVAANLFFPRDFHASRFPLFVIIPDWLAVELRDSTTVGGKAIGKSQLVFSLFSSTAAASLNRLFTSICVVADSGINLEFFISSKKLQCQEQLFRTCNKPG</sequence>
<feature type="transmembrane region" description="Helical" evidence="6">
    <location>
        <begin position="16"/>
        <end position="35"/>
    </location>
</feature>
<comment type="subcellular location">
    <subcellularLocation>
        <location evidence="1">Membrane</location>
        <topology evidence="1">Multi-pass membrane protein</topology>
    </subcellularLocation>
</comment>
<proteinExistence type="inferred from homology"/>
<evidence type="ECO:0000313" key="7">
    <source>
        <dbReference type="EMBL" id="CAI9763318.1"/>
    </source>
</evidence>
<evidence type="ECO:0000256" key="2">
    <source>
        <dbReference type="ARBA" id="ARBA00005852"/>
    </source>
</evidence>
<dbReference type="PANTHER" id="PTHR33596:SF4">
    <property type="entry name" value="COLD-REGULATED 413 PLASMA MEMBRANE PROTEIN 4-LIKE"/>
    <property type="match status" value="1"/>
</dbReference>
<keyword evidence="3 6" id="KW-0812">Transmembrane</keyword>
<accession>A0AAD2DSV2</accession>
<keyword evidence="4 6" id="KW-1133">Transmembrane helix</keyword>
<dbReference type="Pfam" id="PF05562">
    <property type="entry name" value="WCOR413"/>
    <property type="match status" value="1"/>
</dbReference>
<dbReference type="Proteomes" id="UP000834106">
    <property type="component" value="Chromosome 6"/>
</dbReference>
<evidence type="ECO:0000256" key="5">
    <source>
        <dbReference type="ARBA" id="ARBA00023136"/>
    </source>
</evidence>
<evidence type="ECO:0000256" key="3">
    <source>
        <dbReference type="ARBA" id="ARBA00022692"/>
    </source>
</evidence>
<comment type="similarity">
    <text evidence="2">Belongs to the Cold-regulated 413 protein family.</text>
</comment>
<dbReference type="AlphaFoldDB" id="A0AAD2DSV2"/>
<dbReference type="EMBL" id="OU503041">
    <property type="protein sequence ID" value="CAI9763318.1"/>
    <property type="molecule type" value="Genomic_DNA"/>
</dbReference>
<feature type="transmembrane region" description="Helical" evidence="6">
    <location>
        <begin position="42"/>
        <end position="58"/>
    </location>
</feature>
<organism evidence="7 8">
    <name type="scientific">Fraxinus pennsylvanica</name>
    <dbReference type="NCBI Taxonomy" id="56036"/>
    <lineage>
        <taxon>Eukaryota</taxon>
        <taxon>Viridiplantae</taxon>
        <taxon>Streptophyta</taxon>
        <taxon>Embryophyta</taxon>
        <taxon>Tracheophyta</taxon>
        <taxon>Spermatophyta</taxon>
        <taxon>Magnoliopsida</taxon>
        <taxon>eudicotyledons</taxon>
        <taxon>Gunneridae</taxon>
        <taxon>Pentapetalae</taxon>
        <taxon>asterids</taxon>
        <taxon>lamiids</taxon>
        <taxon>Lamiales</taxon>
        <taxon>Oleaceae</taxon>
        <taxon>Oleeae</taxon>
        <taxon>Fraxinus</taxon>
    </lineage>
</organism>
<keyword evidence="5 6" id="KW-0472">Membrane</keyword>
<name>A0AAD2DSV2_9LAMI</name>
<evidence type="ECO:0000313" key="8">
    <source>
        <dbReference type="Proteomes" id="UP000834106"/>
    </source>
</evidence>
<keyword evidence="8" id="KW-1185">Reference proteome</keyword>
<reference evidence="7" key="1">
    <citation type="submission" date="2023-05" db="EMBL/GenBank/DDBJ databases">
        <authorList>
            <person name="Huff M."/>
        </authorList>
    </citation>
    <scope>NUCLEOTIDE SEQUENCE</scope>
</reference>
<dbReference type="PANTHER" id="PTHR33596">
    <property type="entry name" value="COLD-REGULATED 413 PLASMA MEMBRANE PROTEIN 2"/>
    <property type="match status" value="1"/>
</dbReference>
<evidence type="ECO:0000256" key="6">
    <source>
        <dbReference type="SAM" id="Phobius"/>
    </source>
</evidence>
<evidence type="ECO:0000256" key="4">
    <source>
        <dbReference type="ARBA" id="ARBA00022989"/>
    </source>
</evidence>